<reference evidence="2 3" key="1">
    <citation type="journal article" date="2016" name="Genome Biol. Evol.">
        <title>Divergent and convergent evolution of fungal pathogenicity.</title>
        <authorList>
            <person name="Shang Y."/>
            <person name="Xiao G."/>
            <person name="Zheng P."/>
            <person name="Cen K."/>
            <person name="Zhan S."/>
            <person name="Wang C."/>
        </authorList>
    </citation>
    <scope>NUCLEOTIDE SEQUENCE [LARGE SCALE GENOMIC DNA]</scope>
    <source>
        <strain evidence="2 3">RCEF 2490</strain>
    </source>
</reference>
<dbReference type="Proteomes" id="UP000078544">
    <property type="component" value="Unassembled WGS sequence"/>
</dbReference>
<dbReference type="OrthoDB" id="5576763at2759"/>
<feature type="signal peptide" evidence="1">
    <location>
        <begin position="1"/>
        <end position="23"/>
    </location>
</feature>
<keyword evidence="1" id="KW-0732">Signal</keyword>
<proteinExistence type="predicted"/>
<evidence type="ECO:0000256" key="1">
    <source>
        <dbReference type="SAM" id="SignalP"/>
    </source>
</evidence>
<protein>
    <recommendedName>
        <fullName evidence="4">Secreted protein</fullName>
    </recommendedName>
</protein>
<evidence type="ECO:0008006" key="4">
    <source>
        <dbReference type="Google" id="ProtNLM"/>
    </source>
</evidence>
<evidence type="ECO:0000313" key="2">
    <source>
        <dbReference type="EMBL" id="KZZ99661.1"/>
    </source>
</evidence>
<dbReference type="Pfam" id="PF11958">
    <property type="entry name" value="DUF3472"/>
    <property type="match status" value="1"/>
</dbReference>
<dbReference type="InterPro" id="IPR021862">
    <property type="entry name" value="DUF3472"/>
</dbReference>
<comment type="caution">
    <text evidence="2">The sequence shown here is derived from an EMBL/GenBank/DDBJ whole genome shotgun (WGS) entry which is preliminary data.</text>
</comment>
<name>A0A168FAN2_9HYPO</name>
<feature type="chain" id="PRO_5007896741" description="Secreted protein" evidence="1">
    <location>
        <begin position="24"/>
        <end position="251"/>
    </location>
</feature>
<gene>
    <name evidence="2" type="ORF">AAL_02233</name>
</gene>
<keyword evidence="3" id="KW-1185">Reference proteome</keyword>
<sequence length="251" mass="26506">MKYSLGALASSVLLLVAPRASLALVGNAWSFTGNPTGGLIDVSFPFNMAGAAHTSGYYFAQQFNFLGVKDVGYCGIQNRPDRGPKQQSIVHGVFSSFQAGTTTADPNCHAGADGGPGVSCAVDFPGSYNDTYVVQVVNVRGTTWRGTIVNSRSKKGYRIGEWTLPKGAGGIRISQVGFVEYYPWNVGTHKCQDLPYTAVKMGPPTSRTKGAGTGTIGRPYEYGDCVGKVRFATSPAVGAGLRGGWDIRVGF</sequence>
<accession>A0A168FAN2</accession>
<dbReference type="EMBL" id="AZGY01000003">
    <property type="protein sequence ID" value="KZZ99661.1"/>
    <property type="molecule type" value="Genomic_DNA"/>
</dbReference>
<evidence type="ECO:0000313" key="3">
    <source>
        <dbReference type="Proteomes" id="UP000078544"/>
    </source>
</evidence>
<dbReference type="AlphaFoldDB" id="A0A168FAN2"/>
<organism evidence="2 3">
    <name type="scientific">Moelleriella libera RCEF 2490</name>
    <dbReference type="NCBI Taxonomy" id="1081109"/>
    <lineage>
        <taxon>Eukaryota</taxon>
        <taxon>Fungi</taxon>
        <taxon>Dikarya</taxon>
        <taxon>Ascomycota</taxon>
        <taxon>Pezizomycotina</taxon>
        <taxon>Sordariomycetes</taxon>
        <taxon>Hypocreomycetidae</taxon>
        <taxon>Hypocreales</taxon>
        <taxon>Clavicipitaceae</taxon>
        <taxon>Moelleriella</taxon>
    </lineage>
</organism>
<dbReference type="STRING" id="1081109.A0A168FAN2"/>